<keyword evidence="4" id="KW-1185">Reference proteome</keyword>
<evidence type="ECO:0000256" key="2">
    <source>
        <dbReference type="SAM" id="SignalP"/>
    </source>
</evidence>
<keyword evidence="2" id="KW-0732">Signal</keyword>
<dbReference type="Proteomes" id="UP001235760">
    <property type="component" value="Unassembled WGS sequence"/>
</dbReference>
<gene>
    <name evidence="3" type="ORF">Q8X39_10635</name>
</gene>
<keyword evidence="1" id="KW-0812">Transmembrane</keyword>
<dbReference type="InterPro" id="IPR007038">
    <property type="entry name" value="HupE_UreJ"/>
</dbReference>
<feature type="chain" id="PRO_5046391488" evidence="2">
    <location>
        <begin position="29"/>
        <end position="201"/>
    </location>
</feature>
<feature type="transmembrane region" description="Helical" evidence="1">
    <location>
        <begin position="144"/>
        <end position="170"/>
    </location>
</feature>
<proteinExistence type="predicted"/>
<evidence type="ECO:0000313" key="3">
    <source>
        <dbReference type="EMBL" id="MDP4301092.1"/>
    </source>
</evidence>
<evidence type="ECO:0000256" key="1">
    <source>
        <dbReference type="SAM" id="Phobius"/>
    </source>
</evidence>
<sequence>MNTILTRPTRLLLALLLLSLASAARAHADASTLAGGFWSGLLHPVLGWDHVVAMVAVGLWGAFLGAPAIWLLPVIFPTVMALGGALGVAGVPLPGVEIGIAASAIAVGGAVALAWRAPIGLAAVVVGAFAVFHGHAHGTELPQAAHAVAFSAGFVVATGLLHLAGIALGLLVRWPAGTWVVRASGGAISLAGLFFLSQAFL</sequence>
<accession>A0ABT9G3Q9</accession>
<evidence type="ECO:0000313" key="4">
    <source>
        <dbReference type="Proteomes" id="UP001235760"/>
    </source>
</evidence>
<keyword evidence="1" id="KW-0472">Membrane</keyword>
<dbReference type="Pfam" id="PF04955">
    <property type="entry name" value="HupE_UreJ"/>
    <property type="match status" value="1"/>
</dbReference>
<keyword evidence="1" id="KW-1133">Transmembrane helix</keyword>
<dbReference type="RefSeq" id="WP_305749650.1">
    <property type="nucleotide sequence ID" value="NZ_JAUZEE010000005.1"/>
</dbReference>
<dbReference type="EMBL" id="JAUZEE010000005">
    <property type="protein sequence ID" value="MDP4301092.1"/>
    <property type="molecule type" value="Genomic_DNA"/>
</dbReference>
<protein>
    <submittedName>
        <fullName evidence="3">HupE/UreJ family protein</fullName>
    </submittedName>
</protein>
<comment type="caution">
    <text evidence="3">The sequence shown here is derived from an EMBL/GenBank/DDBJ whole genome shotgun (WGS) entry which is preliminary data.</text>
</comment>
<organism evidence="3 4">
    <name type="scientific">Leptothrix discophora</name>
    <dbReference type="NCBI Taxonomy" id="89"/>
    <lineage>
        <taxon>Bacteria</taxon>
        <taxon>Pseudomonadati</taxon>
        <taxon>Pseudomonadota</taxon>
        <taxon>Betaproteobacteria</taxon>
        <taxon>Burkholderiales</taxon>
        <taxon>Sphaerotilaceae</taxon>
        <taxon>Leptothrix</taxon>
    </lineage>
</organism>
<feature type="signal peptide" evidence="2">
    <location>
        <begin position="1"/>
        <end position="28"/>
    </location>
</feature>
<feature type="transmembrane region" description="Helical" evidence="1">
    <location>
        <begin position="52"/>
        <end position="72"/>
    </location>
</feature>
<feature type="transmembrane region" description="Helical" evidence="1">
    <location>
        <begin position="176"/>
        <end position="196"/>
    </location>
</feature>
<name>A0ABT9G3Q9_LEPDI</name>
<feature type="transmembrane region" description="Helical" evidence="1">
    <location>
        <begin position="113"/>
        <end position="132"/>
    </location>
</feature>
<reference evidence="3 4" key="1">
    <citation type="submission" date="2023-08" db="EMBL/GenBank/DDBJ databases">
        <authorList>
            <person name="Roldan D.M."/>
            <person name="Menes R.J."/>
        </authorList>
    </citation>
    <scope>NUCLEOTIDE SEQUENCE [LARGE SCALE GENOMIC DNA]</scope>
    <source>
        <strain evidence="3 4">CCM 2812</strain>
    </source>
</reference>
<feature type="transmembrane region" description="Helical" evidence="1">
    <location>
        <begin position="79"/>
        <end position="107"/>
    </location>
</feature>
<dbReference type="PIRSF" id="PIRSF016919">
    <property type="entry name" value="HupE_UreJ"/>
    <property type="match status" value="1"/>
</dbReference>